<dbReference type="Proteomes" id="UP000644693">
    <property type="component" value="Unassembled WGS sequence"/>
</dbReference>
<comment type="function">
    <text evidence="4">Together with LptE, is involved in the assembly of lipopolysaccharide (LPS) at the surface of the outer membrane.</text>
</comment>
<evidence type="ECO:0000259" key="6">
    <source>
        <dbReference type="Pfam" id="PF04453"/>
    </source>
</evidence>
<keyword evidence="2 4" id="KW-0472">Membrane</keyword>
<reference evidence="7" key="2">
    <citation type="submission" date="2020-09" db="EMBL/GenBank/DDBJ databases">
        <authorList>
            <person name="Sun Q."/>
            <person name="Kim S."/>
        </authorList>
    </citation>
    <scope>NUCLEOTIDE SEQUENCE</scope>
    <source>
        <strain evidence="7">KCTC 23430</strain>
    </source>
</reference>
<dbReference type="EMBL" id="BMYM01000002">
    <property type="protein sequence ID" value="GHD33602.1"/>
    <property type="molecule type" value="Genomic_DNA"/>
</dbReference>
<evidence type="ECO:0000256" key="2">
    <source>
        <dbReference type="ARBA" id="ARBA00023136"/>
    </source>
</evidence>
<dbReference type="InterPro" id="IPR007543">
    <property type="entry name" value="LptD_C"/>
</dbReference>
<dbReference type="PANTHER" id="PTHR30189">
    <property type="entry name" value="LPS-ASSEMBLY PROTEIN"/>
    <property type="match status" value="1"/>
</dbReference>
<sequence precursor="true">MSPAPANHRRLVSSIKPLALSMALCGATHAWAEEDEIREIVIEPAKLDWVKLRQVPEELRDRRCENCDGRYIDPLADQKNGPEPDLADIEASARSSEMRGNQVFLEGGVRVTQGYRQLSSDRAIIDRVERTAVLEGNIEVREPGVVMLGERAEIRPKTGEAIIDNSQFVLHDLHLRGTATGLARSEEGLVFVENGTVSYCAPEDADWVLRADSMELDPEEGIGTAKGAKFDVGGVPVFYFPWLRFPLDDRRRTGLLFPDIGSDTRGGLDVSAPVYLNLAPNYDLLYTPRYIDERGTNHEFDGRYMDKRIGFWQAGGAYLADDERYAREVLEDRNPDRWLARVNHNGLFSQRWRTQVNYSKASDANYVKDLDTASINNRRETALLQLGSVDYLGDQWLVDLDVQQFQSLADDINNDYKKLPQLTAQYRGDRTPFEFDPIALVQYSNFDTDEDRVTGQRVYAEAGVTYPMLWQFGFLRPTAKYRQLEYDLDPQGRFTEETPSAGSALVNLDGGLFFERSTSIAGKGMLQTLEPRLYYLYSEFDDQTDQPDFDSAELTFSYNQLFRETRFSGRDRLDDANQLSLGLTTRFISEDTGREQFSASVGQIFYFQDREVRLNPVAPPLEQSGSELAGELVWNPNDRLSLRSNLQYDPYSGDTNAGNFNVNYKPGNGAVYNVGYSYRRPITVTSLASTTEQANLSAYIPMGRNWSFFVSWAYSIEAQDSVEDMVGIEYDSCCWKFRLLHLRYFDTIPGQIPDFTDPELEREHSTQFQIVLKGMGGFGNRVENLLGDLIRGFEEREI</sequence>
<dbReference type="Gene3D" id="2.60.450.10">
    <property type="entry name" value="Lipopolysaccharide (LPS) transport protein A like domain"/>
    <property type="match status" value="1"/>
</dbReference>
<feature type="domain" description="Organic solvent tolerance-like N-terminal" evidence="5">
    <location>
        <begin position="89"/>
        <end position="219"/>
    </location>
</feature>
<dbReference type="HAMAP" id="MF_01411">
    <property type="entry name" value="LPS_assembly_LptD"/>
    <property type="match status" value="1"/>
</dbReference>
<proteinExistence type="inferred from homology"/>
<dbReference type="Pfam" id="PF04453">
    <property type="entry name" value="LptD"/>
    <property type="match status" value="1"/>
</dbReference>
<evidence type="ECO:0000259" key="5">
    <source>
        <dbReference type="Pfam" id="PF03968"/>
    </source>
</evidence>
<comment type="subunit">
    <text evidence="4">Component of the lipopolysaccharide transport and assembly complex. Interacts with LptE and LptA.</text>
</comment>
<dbReference type="Pfam" id="PF03968">
    <property type="entry name" value="LptD_N"/>
    <property type="match status" value="1"/>
</dbReference>
<reference evidence="7" key="1">
    <citation type="journal article" date="2014" name="Int. J. Syst. Evol. Microbiol.">
        <title>Complete genome sequence of Corynebacterium casei LMG S-19264T (=DSM 44701T), isolated from a smear-ripened cheese.</title>
        <authorList>
            <consortium name="US DOE Joint Genome Institute (JGI-PGF)"/>
            <person name="Walter F."/>
            <person name="Albersmeier A."/>
            <person name="Kalinowski J."/>
            <person name="Ruckert C."/>
        </authorList>
    </citation>
    <scope>NUCLEOTIDE SEQUENCE</scope>
    <source>
        <strain evidence="7">KCTC 23430</strain>
    </source>
</reference>
<comment type="similarity">
    <text evidence="4">Belongs to the LptD family.</text>
</comment>
<protein>
    <recommendedName>
        <fullName evidence="4">LPS-assembly protein LptD</fullName>
    </recommendedName>
</protein>
<gene>
    <name evidence="4 7" type="primary">lptD</name>
    <name evidence="7" type="ORF">GCM10007053_18150</name>
</gene>
<comment type="caution">
    <text evidence="4">Lacks conserved residue(s) required for the propagation of feature annotation.</text>
</comment>
<feature type="signal peptide" evidence="4">
    <location>
        <begin position="1"/>
        <end position="32"/>
    </location>
</feature>
<dbReference type="InterPro" id="IPR050218">
    <property type="entry name" value="LptD"/>
</dbReference>
<dbReference type="InterPro" id="IPR005653">
    <property type="entry name" value="OstA-like_N"/>
</dbReference>
<evidence type="ECO:0000256" key="3">
    <source>
        <dbReference type="ARBA" id="ARBA00023237"/>
    </source>
</evidence>
<accession>A0A918XIB6</accession>
<feature type="chain" id="PRO_5038181512" description="LPS-assembly protein LptD" evidence="4">
    <location>
        <begin position="33"/>
        <end position="798"/>
    </location>
</feature>
<keyword evidence="1 4" id="KW-0732">Signal</keyword>
<comment type="subcellular location">
    <subcellularLocation>
        <location evidence="4">Cell outer membrane</location>
    </subcellularLocation>
</comment>
<feature type="domain" description="LptD C-terminal" evidence="6">
    <location>
        <begin position="336"/>
        <end position="706"/>
    </location>
</feature>
<keyword evidence="3 4" id="KW-0998">Cell outer membrane</keyword>
<dbReference type="GO" id="GO:0043165">
    <property type="term" value="P:Gram-negative-bacterium-type cell outer membrane assembly"/>
    <property type="evidence" value="ECO:0007669"/>
    <property type="project" value="UniProtKB-UniRule"/>
</dbReference>
<name>A0A918XIB6_9GAMM</name>
<evidence type="ECO:0000313" key="8">
    <source>
        <dbReference type="Proteomes" id="UP000644693"/>
    </source>
</evidence>
<dbReference type="GO" id="GO:0009279">
    <property type="term" value="C:cell outer membrane"/>
    <property type="evidence" value="ECO:0007669"/>
    <property type="project" value="UniProtKB-SubCell"/>
</dbReference>
<comment type="caution">
    <text evidence="7">The sequence shown here is derived from an EMBL/GenBank/DDBJ whole genome shotgun (WGS) entry which is preliminary data.</text>
</comment>
<organism evidence="7 8">
    <name type="scientific">Parahalioglobus pacificus</name>
    <dbReference type="NCBI Taxonomy" id="930806"/>
    <lineage>
        <taxon>Bacteria</taxon>
        <taxon>Pseudomonadati</taxon>
        <taxon>Pseudomonadota</taxon>
        <taxon>Gammaproteobacteria</taxon>
        <taxon>Cellvibrionales</taxon>
        <taxon>Halieaceae</taxon>
        <taxon>Parahalioglobus</taxon>
    </lineage>
</organism>
<dbReference type="GO" id="GO:1990351">
    <property type="term" value="C:transporter complex"/>
    <property type="evidence" value="ECO:0007669"/>
    <property type="project" value="TreeGrafter"/>
</dbReference>
<dbReference type="GO" id="GO:0015920">
    <property type="term" value="P:lipopolysaccharide transport"/>
    <property type="evidence" value="ECO:0007669"/>
    <property type="project" value="InterPro"/>
</dbReference>
<dbReference type="RefSeq" id="WP_229802693.1">
    <property type="nucleotide sequence ID" value="NZ_BMYM01000002.1"/>
</dbReference>
<evidence type="ECO:0000256" key="4">
    <source>
        <dbReference type="HAMAP-Rule" id="MF_01411"/>
    </source>
</evidence>
<dbReference type="AlphaFoldDB" id="A0A918XIB6"/>
<dbReference type="PANTHER" id="PTHR30189:SF1">
    <property type="entry name" value="LPS-ASSEMBLY PROTEIN LPTD"/>
    <property type="match status" value="1"/>
</dbReference>
<evidence type="ECO:0000256" key="1">
    <source>
        <dbReference type="ARBA" id="ARBA00022729"/>
    </source>
</evidence>
<evidence type="ECO:0000313" key="7">
    <source>
        <dbReference type="EMBL" id="GHD33602.1"/>
    </source>
</evidence>
<dbReference type="InterPro" id="IPR020889">
    <property type="entry name" value="LipoPS_assembly_LptD"/>
</dbReference>
<keyword evidence="8" id="KW-1185">Reference proteome</keyword>